<dbReference type="OrthoDB" id="5510747at2"/>
<protein>
    <submittedName>
        <fullName evidence="1">Uncharacterized protein</fullName>
    </submittedName>
</protein>
<dbReference type="Proteomes" id="UP000267003">
    <property type="component" value="Unassembled WGS sequence"/>
</dbReference>
<organism evidence="1 2">
    <name type="scientific">Corallococcus aberystwythensis</name>
    <dbReference type="NCBI Taxonomy" id="2316722"/>
    <lineage>
        <taxon>Bacteria</taxon>
        <taxon>Pseudomonadati</taxon>
        <taxon>Myxococcota</taxon>
        <taxon>Myxococcia</taxon>
        <taxon>Myxococcales</taxon>
        <taxon>Cystobacterineae</taxon>
        <taxon>Myxococcaceae</taxon>
        <taxon>Corallococcus</taxon>
    </lineage>
</organism>
<dbReference type="AlphaFoldDB" id="A0A3A8QZ88"/>
<keyword evidence="2" id="KW-1185">Reference proteome</keyword>
<dbReference type="EMBL" id="RAWK01000010">
    <property type="protein sequence ID" value="RKH73953.1"/>
    <property type="molecule type" value="Genomic_DNA"/>
</dbReference>
<gene>
    <name evidence="1" type="ORF">D7W81_02680</name>
</gene>
<proteinExistence type="predicted"/>
<evidence type="ECO:0000313" key="2">
    <source>
        <dbReference type="Proteomes" id="UP000267003"/>
    </source>
</evidence>
<sequence>MAYQNEWRPQFAAPPHRSSYIVEGRPVEVGALSVRTMNFGQHWRTPGVVEVRYEVILPGAYAVALLEQDWADWMEDAQRFPDLADPLEQALRALDWPRPAHALADAVTAPLVLDHFAHELLLRWFDDGVPSGPGFVLNTVDEGRMTGADVCLAGRARPHVPSVPYAFQDV</sequence>
<comment type="caution">
    <text evidence="1">The sequence shown here is derived from an EMBL/GenBank/DDBJ whole genome shotgun (WGS) entry which is preliminary data.</text>
</comment>
<reference evidence="2" key="1">
    <citation type="submission" date="2018-09" db="EMBL/GenBank/DDBJ databases">
        <authorList>
            <person name="Livingstone P.G."/>
            <person name="Whitworth D.E."/>
        </authorList>
    </citation>
    <scope>NUCLEOTIDE SEQUENCE [LARGE SCALE GENOMIC DNA]</scope>
    <source>
        <strain evidence="2">AB050A</strain>
    </source>
</reference>
<name>A0A3A8QZ88_9BACT</name>
<accession>A0A3A8QZ88</accession>
<evidence type="ECO:0000313" key="1">
    <source>
        <dbReference type="EMBL" id="RKH73953.1"/>
    </source>
</evidence>